<dbReference type="CDD" id="cd03187">
    <property type="entry name" value="GST_C_Phi"/>
    <property type="match status" value="1"/>
</dbReference>
<feature type="domain" description="GST C-terminal" evidence="6">
    <location>
        <begin position="89"/>
        <end position="213"/>
    </location>
</feature>
<dbReference type="SFLD" id="SFLDS00019">
    <property type="entry name" value="Glutathione_Transferase_(cytos"/>
    <property type="match status" value="1"/>
</dbReference>
<dbReference type="Gene3D" id="1.20.1050.10">
    <property type="match status" value="1"/>
</dbReference>
<comment type="similarity">
    <text evidence="1">Belongs to the GST superfamily. Phi family.</text>
</comment>
<proteinExistence type="inferred from homology"/>
<dbReference type="EMBL" id="CM026428">
    <property type="protein sequence ID" value="KAG0567065.1"/>
    <property type="molecule type" value="Genomic_DNA"/>
</dbReference>
<protein>
    <recommendedName>
        <fullName evidence="2">glutathione transferase</fullName>
        <ecNumber evidence="2">2.5.1.18</ecNumber>
    </recommendedName>
</protein>
<dbReference type="GO" id="GO:0006749">
    <property type="term" value="P:glutathione metabolic process"/>
    <property type="evidence" value="ECO:0007669"/>
    <property type="project" value="TreeGrafter"/>
</dbReference>
<dbReference type="InterPro" id="IPR040079">
    <property type="entry name" value="Glutathione_S-Trfase"/>
</dbReference>
<dbReference type="GO" id="GO:0043295">
    <property type="term" value="F:glutathione binding"/>
    <property type="evidence" value="ECO:0007669"/>
    <property type="project" value="TreeGrafter"/>
</dbReference>
<dbReference type="PROSITE" id="PS50404">
    <property type="entry name" value="GST_NTER"/>
    <property type="match status" value="1"/>
</dbReference>
<name>A0A8T0H8D4_CERPU</name>
<evidence type="ECO:0000313" key="7">
    <source>
        <dbReference type="EMBL" id="KAG0567065.1"/>
    </source>
</evidence>
<keyword evidence="8" id="KW-1185">Reference proteome</keyword>
<dbReference type="GO" id="GO:0005737">
    <property type="term" value="C:cytoplasm"/>
    <property type="evidence" value="ECO:0007669"/>
    <property type="project" value="TreeGrafter"/>
</dbReference>
<evidence type="ECO:0000256" key="1">
    <source>
        <dbReference type="ARBA" id="ARBA00010128"/>
    </source>
</evidence>
<evidence type="ECO:0000259" key="6">
    <source>
        <dbReference type="PROSITE" id="PS50405"/>
    </source>
</evidence>
<dbReference type="InterPro" id="IPR010987">
    <property type="entry name" value="Glutathione-S-Trfase_C-like"/>
</dbReference>
<evidence type="ECO:0000256" key="3">
    <source>
        <dbReference type="ARBA" id="ARBA00022679"/>
    </source>
</evidence>
<dbReference type="SFLD" id="SFLDG00358">
    <property type="entry name" value="Main_(cytGST)"/>
    <property type="match status" value="1"/>
</dbReference>
<comment type="catalytic activity">
    <reaction evidence="4">
        <text>RX + glutathione = an S-substituted glutathione + a halide anion + H(+)</text>
        <dbReference type="Rhea" id="RHEA:16437"/>
        <dbReference type="ChEBI" id="CHEBI:15378"/>
        <dbReference type="ChEBI" id="CHEBI:16042"/>
        <dbReference type="ChEBI" id="CHEBI:17792"/>
        <dbReference type="ChEBI" id="CHEBI:57925"/>
        <dbReference type="ChEBI" id="CHEBI:90779"/>
        <dbReference type="EC" id="2.5.1.18"/>
    </reaction>
</comment>
<evidence type="ECO:0000256" key="2">
    <source>
        <dbReference type="ARBA" id="ARBA00012452"/>
    </source>
</evidence>
<evidence type="ECO:0000259" key="5">
    <source>
        <dbReference type="PROSITE" id="PS50404"/>
    </source>
</evidence>
<organism evidence="7 8">
    <name type="scientific">Ceratodon purpureus</name>
    <name type="common">Fire moss</name>
    <name type="synonym">Dicranum purpureum</name>
    <dbReference type="NCBI Taxonomy" id="3225"/>
    <lineage>
        <taxon>Eukaryota</taxon>
        <taxon>Viridiplantae</taxon>
        <taxon>Streptophyta</taxon>
        <taxon>Embryophyta</taxon>
        <taxon>Bryophyta</taxon>
        <taxon>Bryophytina</taxon>
        <taxon>Bryopsida</taxon>
        <taxon>Dicranidae</taxon>
        <taxon>Pseudoditrichales</taxon>
        <taxon>Ditrichaceae</taxon>
        <taxon>Ceratodon</taxon>
    </lineage>
</organism>
<dbReference type="EC" id="2.5.1.18" evidence="2"/>
<dbReference type="GO" id="GO:0004364">
    <property type="term" value="F:glutathione transferase activity"/>
    <property type="evidence" value="ECO:0007669"/>
    <property type="project" value="UniProtKB-EC"/>
</dbReference>
<dbReference type="InterPro" id="IPR034347">
    <property type="entry name" value="GST_Phi_C"/>
</dbReference>
<dbReference type="SUPFAM" id="SSF47616">
    <property type="entry name" value="GST C-terminal domain-like"/>
    <property type="match status" value="1"/>
</dbReference>
<dbReference type="InterPro" id="IPR004046">
    <property type="entry name" value="GST_C"/>
</dbReference>
<dbReference type="CDD" id="cd03053">
    <property type="entry name" value="GST_N_Phi"/>
    <property type="match status" value="1"/>
</dbReference>
<dbReference type="InterPro" id="IPR036282">
    <property type="entry name" value="Glutathione-S-Trfase_C_sf"/>
</dbReference>
<reference evidence="7" key="1">
    <citation type="submission" date="2020-06" db="EMBL/GenBank/DDBJ databases">
        <title>WGS assembly of Ceratodon purpureus strain R40.</title>
        <authorList>
            <person name="Carey S.B."/>
            <person name="Jenkins J."/>
            <person name="Shu S."/>
            <person name="Lovell J.T."/>
            <person name="Sreedasyam A."/>
            <person name="Maumus F."/>
            <person name="Tiley G.P."/>
            <person name="Fernandez-Pozo N."/>
            <person name="Barry K."/>
            <person name="Chen C."/>
            <person name="Wang M."/>
            <person name="Lipzen A."/>
            <person name="Daum C."/>
            <person name="Saski C.A."/>
            <person name="Payton A.C."/>
            <person name="Mcbreen J.C."/>
            <person name="Conrad R.E."/>
            <person name="Kollar L.M."/>
            <person name="Olsson S."/>
            <person name="Huttunen S."/>
            <person name="Landis J.B."/>
            <person name="Wickett N.J."/>
            <person name="Johnson M.G."/>
            <person name="Rensing S.A."/>
            <person name="Grimwood J."/>
            <person name="Schmutz J."/>
            <person name="Mcdaniel S.F."/>
        </authorList>
    </citation>
    <scope>NUCLEOTIDE SEQUENCE</scope>
    <source>
        <strain evidence="7">R40</strain>
    </source>
</reference>
<gene>
    <name evidence="7" type="ORF">KC19_7G107700</name>
</gene>
<dbReference type="InterPro" id="IPR004045">
    <property type="entry name" value="Glutathione_S-Trfase_N"/>
</dbReference>
<dbReference type="FunFam" id="3.40.30.10:FF:000016">
    <property type="entry name" value="Glutathione S-transferase F2"/>
    <property type="match status" value="1"/>
</dbReference>
<dbReference type="PANTHER" id="PTHR43900:SF3">
    <property type="entry name" value="GLUTATHIONE S-TRANSFERASE RHO"/>
    <property type="match status" value="1"/>
</dbReference>
<accession>A0A8T0H8D4</accession>
<dbReference type="SUPFAM" id="SSF52833">
    <property type="entry name" value="Thioredoxin-like"/>
    <property type="match status" value="1"/>
</dbReference>
<dbReference type="SFLD" id="SFLDG01154">
    <property type="entry name" value="Main.5:_Phi-like"/>
    <property type="match status" value="1"/>
</dbReference>
<evidence type="ECO:0000313" key="8">
    <source>
        <dbReference type="Proteomes" id="UP000822688"/>
    </source>
</evidence>
<dbReference type="InterPro" id="IPR036249">
    <property type="entry name" value="Thioredoxin-like_sf"/>
</dbReference>
<dbReference type="PROSITE" id="PS50405">
    <property type="entry name" value="GST_CTER"/>
    <property type="match status" value="1"/>
</dbReference>
<comment type="caution">
    <text evidence="7">The sequence shown here is derived from an EMBL/GenBank/DDBJ whole genome shotgun (WGS) entry which is preliminary data.</text>
</comment>
<dbReference type="Gene3D" id="3.40.30.10">
    <property type="entry name" value="Glutaredoxin"/>
    <property type="match status" value="1"/>
</dbReference>
<sequence length="213" mass="24101">MGIIVLGSYLSPYTLRVLIELEELGVDYELKLVNLKQGEHRTPEFLKMQPFGQVPVLQDGELTLFESRAITRYLAEKFDGQGTPLLGKSMKEKALVNQWVEVESQNYDRPLISIVEQVVWTPSWGKTTNEEIVAAEMAKLEKVLDIYEVQLTNHKYLAGDFFSLADLGHLPGTHLLVNIGKKGAIFAARPHLNAWWEDISSRPSFKKIMAKTS</sequence>
<feature type="domain" description="GST N-terminal" evidence="5">
    <location>
        <begin position="1"/>
        <end position="82"/>
    </location>
</feature>
<dbReference type="Pfam" id="PF02798">
    <property type="entry name" value="GST_N"/>
    <property type="match status" value="1"/>
</dbReference>
<dbReference type="Pfam" id="PF00043">
    <property type="entry name" value="GST_C"/>
    <property type="match status" value="1"/>
</dbReference>
<dbReference type="AlphaFoldDB" id="A0A8T0H8D4"/>
<dbReference type="Proteomes" id="UP000822688">
    <property type="component" value="Chromosome 7"/>
</dbReference>
<evidence type="ECO:0000256" key="4">
    <source>
        <dbReference type="ARBA" id="ARBA00047960"/>
    </source>
</evidence>
<keyword evidence="3" id="KW-0808">Transferase</keyword>
<dbReference type="PANTHER" id="PTHR43900">
    <property type="entry name" value="GLUTATHIONE S-TRANSFERASE RHO"/>
    <property type="match status" value="1"/>
</dbReference>
<dbReference type="GO" id="GO:0009636">
    <property type="term" value="P:response to toxic substance"/>
    <property type="evidence" value="ECO:0007669"/>
    <property type="project" value="UniProtKB-ARBA"/>
</dbReference>
<dbReference type="FunFam" id="1.20.1050.10:FF:000004">
    <property type="entry name" value="Glutathione S-transferase F2"/>
    <property type="match status" value="1"/>
</dbReference>